<proteinExistence type="predicted"/>
<sequence length="267" mass="30597">MGTPHRMSTYALNGLQVCDIDTNSVIDLPTVYTKDKMPVAKTHIPTNEEIVKWPHLNNIVLPDIDGTIGLMIGNNVPDAYTPYDIATGPAGSPHATRSRLGWIVWNLIRKDSITETNAVVNRAQLTAIHENNKLDSLVRKSINLDFPELLIDDKKENSIEDNYFLKQVNESIEFEDGHYQVALPFRNKEVKFPNNVSQGLNRLKGLRNKMTKNQKFKDDYVSFMNNLFLKGFAEKVPITELNQVDGREWYIPHHGIYHNKKNRTRLE</sequence>
<dbReference type="EMBL" id="UYJE01009242">
    <property type="protein sequence ID" value="VDI71620.1"/>
    <property type="molecule type" value="Genomic_DNA"/>
</dbReference>
<evidence type="ECO:0000313" key="1">
    <source>
        <dbReference type="EMBL" id="VDI71620.1"/>
    </source>
</evidence>
<dbReference type="PANTHER" id="PTHR47331">
    <property type="entry name" value="PHD-TYPE DOMAIN-CONTAINING PROTEIN"/>
    <property type="match status" value="1"/>
</dbReference>
<protein>
    <submittedName>
        <fullName evidence="1">Uncharacterized protein</fullName>
    </submittedName>
</protein>
<dbReference type="AlphaFoldDB" id="A0A8B6H009"/>
<reference evidence="1" key="1">
    <citation type="submission" date="2018-11" db="EMBL/GenBank/DDBJ databases">
        <authorList>
            <person name="Alioto T."/>
            <person name="Alioto T."/>
        </authorList>
    </citation>
    <scope>NUCLEOTIDE SEQUENCE</scope>
</reference>
<dbReference type="PANTHER" id="PTHR47331:SF1">
    <property type="entry name" value="GAG-LIKE PROTEIN"/>
    <property type="match status" value="1"/>
</dbReference>
<evidence type="ECO:0000313" key="2">
    <source>
        <dbReference type="Proteomes" id="UP000596742"/>
    </source>
</evidence>
<gene>
    <name evidence="1" type="ORF">MGAL_10B017148</name>
</gene>
<comment type="caution">
    <text evidence="1">The sequence shown here is derived from an EMBL/GenBank/DDBJ whole genome shotgun (WGS) entry which is preliminary data.</text>
</comment>
<dbReference type="Proteomes" id="UP000596742">
    <property type="component" value="Unassembled WGS sequence"/>
</dbReference>
<accession>A0A8B6H009</accession>
<dbReference type="OrthoDB" id="6144460at2759"/>
<organism evidence="1 2">
    <name type="scientific">Mytilus galloprovincialis</name>
    <name type="common">Mediterranean mussel</name>
    <dbReference type="NCBI Taxonomy" id="29158"/>
    <lineage>
        <taxon>Eukaryota</taxon>
        <taxon>Metazoa</taxon>
        <taxon>Spiralia</taxon>
        <taxon>Lophotrochozoa</taxon>
        <taxon>Mollusca</taxon>
        <taxon>Bivalvia</taxon>
        <taxon>Autobranchia</taxon>
        <taxon>Pteriomorphia</taxon>
        <taxon>Mytilida</taxon>
        <taxon>Mytiloidea</taxon>
        <taxon>Mytilidae</taxon>
        <taxon>Mytilinae</taxon>
        <taxon>Mytilus</taxon>
    </lineage>
</organism>
<name>A0A8B6H009_MYTGA</name>
<keyword evidence="2" id="KW-1185">Reference proteome</keyword>